<feature type="signal peptide" evidence="1">
    <location>
        <begin position="1"/>
        <end position="29"/>
    </location>
</feature>
<evidence type="ECO:0000313" key="3">
    <source>
        <dbReference type="Proteomes" id="UP000267223"/>
    </source>
</evidence>
<dbReference type="RefSeq" id="WP_123119878.1">
    <property type="nucleotide sequence ID" value="NZ_RJJR01000004.1"/>
</dbReference>
<organism evidence="2 3">
    <name type="scientific">Hanamia caeni</name>
    <dbReference type="NCBI Taxonomy" id="2294116"/>
    <lineage>
        <taxon>Bacteria</taxon>
        <taxon>Pseudomonadati</taxon>
        <taxon>Bacteroidota</taxon>
        <taxon>Chitinophagia</taxon>
        <taxon>Chitinophagales</taxon>
        <taxon>Chitinophagaceae</taxon>
        <taxon>Hanamia</taxon>
    </lineage>
</organism>
<dbReference type="Gene3D" id="2.130.10.10">
    <property type="entry name" value="YVTN repeat-like/Quinoprotein amine dehydrogenase"/>
    <property type="match status" value="1"/>
</dbReference>
<dbReference type="AlphaFoldDB" id="A0A3M9NJB6"/>
<proteinExistence type="predicted"/>
<evidence type="ECO:0000313" key="2">
    <source>
        <dbReference type="EMBL" id="RNI37889.1"/>
    </source>
</evidence>
<reference evidence="2 3" key="1">
    <citation type="submission" date="2018-11" db="EMBL/GenBank/DDBJ databases">
        <title>Draft genome sequence of Ferruginibacter sp. BO-59.</title>
        <authorList>
            <person name="Im W.T."/>
        </authorList>
    </citation>
    <scope>NUCLEOTIDE SEQUENCE [LARGE SCALE GENOMIC DNA]</scope>
    <source>
        <strain evidence="2 3">BO-59</strain>
    </source>
</reference>
<keyword evidence="3" id="KW-1185">Reference proteome</keyword>
<sequence length="770" mass="87053">MAKNCVHNNWFQGLVSAFLLLVWSTPSAAQNFTTINQHLTPQKDEVYLQEVPAKIITEKPVTAIAFYEVHCYAVMEGKIFLVDEGKLIPVNNSPKNIKRIKVAKGLWALGSAGLFKLENEDWKKVDDSEFEDVCVHNGEMYAATREEIFKIINGQLISTKPATGYNSSDITVMMEDGSQVHAEPVRLGPIDRIVSYSGTIYALRPGQLVSFDGVQVNQEPVDWGSLPSKNTRDMLCMGNRVYITTDRGIGELRGAALTSINGQKGLPVENTSCITKGFADDVWIGTSNGAVRMLPRDWHYFAGKMWLPDNKVNGIATGDSTVYIATDKGIGVIRYIPFTLKEKSDYYEKHIADWGQKRIGFIHTLYKKNGEWIREISDNDGGNTAPYLAAMCFKYAVTHDPEAKKKAVESFKALLWLERIAPIDGLFARAVWTTADKDEKSAQGSGGLPAKWYPSKDGKWFWKSDASSDEVTAHFFAVSIFYDLVAEGKEKEMAKEHIDRIASYVIQNGWMLKDMDGKPTRWGRWNPEYLLRAYGYNDRGLNGLEALSYARSAFAITGKEKYKAAYRQLIQWRYPENTLRQKNTFPPSVIAPWDDDLAFQSYFTLLRYDTDPLLRTFYLRSLARSWEVLRMEHDPWFNFTYGALTGNDCELPQAIKSMREEVLDCTDYDFNNSSRNDLYAEPGYTSYAGAIRAVSPREISFGERTTKLDGGSGGNVNRNPSQFIMNYWMARYHGFITEEEKPLKLPGNINLQKKNDGAAPYDGPAIPKLY</sequence>
<accession>A0A3M9NJB6</accession>
<evidence type="ECO:0000256" key="1">
    <source>
        <dbReference type="SAM" id="SignalP"/>
    </source>
</evidence>
<dbReference type="OrthoDB" id="610763at2"/>
<protein>
    <submittedName>
        <fullName evidence="2">Uncharacterized protein</fullName>
    </submittedName>
</protein>
<feature type="chain" id="PRO_5018114002" evidence="1">
    <location>
        <begin position="30"/>
        <end position="770"/>
    </location>
</feature>
<comment type="caution">
    <text evidence="2">The sequence shown here is derived from an EMBL/GenBank/DDBJ whole genome shotgun (WGS) entry which is preliminary data.</text>
</comment>
<dbReference type="Proteomes" id="UP000267223">
    <property type="component" value="Unassembled WGS sequence"/>
</dbReference>
<name>A0A3M9NJB6_9BACT</name>
<dbReference type="EMBL" id="RJJR01000004">
    <property type="protein sequence ID" value="RNI37889.1"/>
    <property type="molecule type" value="Genomic_DNA"/>
</dbReference>
<gene>
    <name evidence="2" type="ORF">EFY79_06505</name>
</gene>
<dbReference type="InterPro" id="IPR015943">
    <property type="entry name" value="WD40/YVTN_repeat-like_dom_sf"/>
</dbReference>
<keyword evidence="1" id="KW-0732">Signal</keyword>